<name>A0A3B3THX3_9TELE</name>
<feature type="compositionally biased region" description="Basic and acidic residues" evidence="1">
    <location>
        <begin position="532"/>
        <end position="567"/>
    </location>
</feature>
<evidence type="ECO:0000256" key="1">
    <source>
        <dbReference type="SAM" id="MobiDB-lite"/>
    </source>
</evidence>
<evidence type="ECO:0000313" key="2">
    <source>
        <dbReference type="Ensembl" id="ENSPKIP00000042008.1"/>
    </source>
</evidence>
<sequence length="841" mass="93564">MEFVVDILGAVSHGDLEKSAEQYMSDLLRSNPDKPEYFTLPKSRQIPLSLPNMGFVPIYGADLKRKVLALFAPEDQFTAVALYLADQWWPLEEILKTSDSSREGLLKVKTLGERIVLYVLNRLVYRAKEIDKNEVPFLCHSETDYAKVLWKDGEAIGFYSVKPKGSLCSSLLTQCYLLPVMDSIFVRKAHRGNGHGLQMLEDFVDSFKEDALGLKYPVSSAMFKVCGCYLSTYPADQDLLWEVESVGGPFQRFQVASKIQQMSVEGAESLNEDVTEIFRVERSPESMKEVDVLNEHIITTEGTEDTTVSTCTRSSEFKRKRLREEAEDTKEILPEKINRVEEAATETVTPSEELVEVQEGEKEQGDEDGMEVMSSDAPVHKETQDKAQAGEAGLLREPEQVNGDQASSVGEVESDTSEGSMEPAALQENGALGEGEESHQYAEGVAEHEEPIDASVEQPERTAPPESPPEIQVEDSPEITVEAPSSIEEATSQVEKEIPLEAENEAPSSKEESTSPVVNEDLPMKQQIPAITKDKVSEQAEVKKAETNEKDPGSTEHSILDMPKEVDIPVEILSSDKVTEEKTSHGAEAVEEDAPDMSVELADDDLSQDTVLLVGLKEVSYQLPVNENEEELAEETEQQEELEGDVCGEDGNVKSGEVLEAVVQKDSVEEEDAGEMMKEEIKGDERGAATGEETDSAEKDSNDVMETPVSDMRVLRKRTARVIQAPPTRKSKRLSRPPGDDEAEPVEAFEEPEEEHEEEMAEEKVEMTEEKAPKEDEEEDDDDDEEEEEEEEEKARNAEEAAEKSSDDGEEPPVVDRRGLRRKAKVVQSPSKPKPKRRSKT</sequence>
<protein>
    <submittedName>
        <fullName evidence="2">Family with sequence similarity 169 member A</fullName>
    </submittedName>
</protein>
<feature type="compositionally biased region" description="Basic and acidic residues" evidence="1">
    <location>
        <begin position="675"/>
        <end position="687"/>
    </location>
</feature>
<dbReference type="Ensembl" id="ENSPKIT00000023865.1">
    <property type="protein sequence ID" value="ENSPKIP00000042008.1"/>
    <property type="gene ID" value="ENSPKIG00000018819.1"/>
</dbReference>
<dbReference type="SUPFAM" id="SSF55729">
    <property type="entry name" value="Acyl-CoA N-acyltransferases (Nat)"/>
    <property type="match status" value="1"/>
</dbReference>
<reference evidence="2" key="2">
    <citation type="submission" date="2025-09" db="UniProtKB">
        <authorList>
            <consortium name="Ensembl"/>
        </authorList>
    </citation>
    <scope>IDENTIFICATION</scope>
</reference>
<feature type="region of interest" description="Disordered" evidence="1">
    <location>
        <begin position="625"/>
        <end position="841"/>
    </location>
</feature>
<dbReference type="InterPro" id="IPR029625">
    <property type="entry name" value="FAM169"/>
</dbReference>
<feature type="compositionally biased region" description="Basic and acidic residues" evidence="1">
    <location>
        <begin position="793"/>
        <end position="807"/>
    </location>
</feature>
<feature type="compositionally biased region" description="Basic and acidic residues" evidence="1">
    <location>
        <begin position="436"/>
        <end position="451"/>
    </location>
</feature>
<reference evidence="2" key="1">
    <citation type="submission" date="2025-08" db="UniProtKB">
        <authorList>
            <consortium name="Ensembl"/>
        </authorList>
    </citation>
    <scope>IDENTIFICATION</scope>
</reference>
<evidence type="ECO:0000313" key="3">
    <source>
        <dbReference type="Proteomes" id="UP000261540"/>
    </source>
</evidence>
<feature type="region of interest" description="Disordered" evidence="1">
    <location>
        <begin position="338"/>
        <end position="595"/>
    </location>
</feature>
<organism evidence="2 3">
    <name type="scientific">Paramormyrops kingsleyae</name>
    <dbReference type="NCBI Taxonomy" id="1676925"/>
    <lineage>
        <taxon>Eukaryota</taxon>
        <taxon>Metazoa</taxon>
        <taxon>Chordata</taxon>
        <taxon>Craniata</taxon>
        <taxon>Vertebrata</taxon>
        <taxon>Euteleostomi</taxon>
        <taxon>Actinopterygii</taxon>
        <taxon>Neopterygii</taxon>
        <taxon>Teleostei</taxon>
        <taxon>Osteoglossocephala</taxon>
        <taxon>Osteoglossomorpha</taxon>
        <taxon>Osteoglossiformes</taxon>
        <taxon>Mormyridae</taxon>
        <taxon>Paramormyrops</taxon>
    </lineage>
</organism>
<dbReference type="AlphaFoldDB" id="A0A3B3THX3"/>
<proteinExistence type="predicted"/>
<dbReference type="GeneTree" id="ENSGT00510000048902"/>
<feature type="compositionally biased region" description="Acidic residues" evidence="1">
    <location>
        <begin position="353"/>
        <end position="370"/>
    </location>
</feature>
<feature type="compositionally biased region" description="Acidic residues" evidence="1">
    <location>
        <begin position="740"/>
        <end position="761"/>
    </location>
</feature>
<feature type="compositionally biased region" description="Acidic residues" evidence="1">
    <location>
        <begin position="627"/>
        <end position="648"/>
    </location>
</feature>
<dbReference type="PANTHER" id="PTHR22442">
    <property type="match status" value="1"/>
</dbReference>
<feature type="compositionally biased region" description="Basic and acidic residues" evidence="1">
    <location>
        <begin position="762"/>
        <end position="774"/>
    </location>
</feature>
<dbReference type="STRING" id="1676925.ENSPKIP00000042008"/>
<keyword evidence="3" id="KW-1185">Reference proteome</keyword>
<dbReference type="CDD" id="cd04301">
    <property type="entry name" value="NAT_SF"/>
    <property type="match status" value="1"/>
</dbReference>
<dbReference type="Proteomes" id="UP000261540">
    <property type="component" value="Unplaced"/>
</dbReference>
<accession>A0A3B3THX3</accession>
<feature type="compositionally biased region" description="Acidic residues" evidence="1">
    <location>
        <begin position="775"/>
        <end position="792"/>
    </location>
</feature>
<dbReference type="PANTHER" id="PTHR22442:SF3">
    <property type="entry name" value="SOLUBLE LAMIN-ASSOCIATED PROTEIN OF 75 KDA"/>
    <property type="match status" value="1"/>
</dbReference>
<dbReference type="InterPro" id="IPR016181">
    <property type="entry name" value="Acyl_CoA_acyltransferase"/>
</dbReference>